<protein>
    <submittedName>
        <fullName evidence="2">Uncharacterized protein</fullName>
    </submittedName>
</protein>
<evidence type="ECO:0000313" key="2">
    <source>
        <dbReference type="EMBL" id="TFI56321.1"/>
    </source>
</evidence>
<accession>A0A4Y8ZJZ8</accession>
<dbReference type="OrthoDB" id="9928254at2"/>
<dbReference type="RefSeq" id="WP_135090676.1">
    <property type="nucleotide sequence ID" value="NZ_SPDV01000101.1"/>
</dbReference>
<keyword evidence="1" id="KW-0812">Transmembrane</keyword>
<dbReference type="EMBL" id="SPDV01000101">
    <property type="protein sequence ID" value="TFI56321.1"/>
    <property type="molecule type" value="Genomic_DNA"/>
</dbReference>
<proteinExistence type="predicted"/>
<keyword evidence="1" id="KW-1133">Transmembrane helix</keyword>
<keyword evidence="3" id="KW-1185">Reference proteome</keyword>
<dbReference type="AlphaFoldDB" id="A0A4Y8ZJZ8"/>
<feature type="transmembrane region" description="Helical" evidence="1">
    <location>
        <begin position="55"/>
        <end position="79"/>
    </location>
</feature>
<keyword evidence="1" id="KW-0472">Membrane</keyword>
<feature type="transmembrane region" description="Helical" evidence="1">
    <location>
        <begin position="6"/>
        <end position="34"/>
    </location>
</feature>
<organism evidence="2 3">
    <name type="scientific">Sphingomonas parva</name>
    <dbReference type="NCBI Taxonomy" id="2555898"/>
    <lineage>
        <taxon>Bacteria</taxon>
        <taxon>Pseudomonadati</taxon>
        <taxon>Pseudomonadota</taxon>
        <taxon>Alphaproteobacteria</taxon>
        <taxon>Sphingomonadales</taxon>
        <taxon>Sphingomonadaceae</taxon>
        <taxon>Sphingomonas</taxon>
    </lineage>
</organism>
<dbReference type="Proteomes" id="UP000298213">
    <property type="component" value="Unassembled WGS sequence"/>
</dbReference>
<comment type="caution">
    <text evidence="2">The sequence shown here is derived from an EMBL/GenBank/DDBJ whole genome shotgun (WGS) entry which is preliminary data.</text>
</comment>
<sequence length="81" mass="9198">MTALEYIWTAILVAAWLGVSTLMIRTAWSGKFWFGRKNAGGRRWPPLRAESPVRFWGLWAALSWPFLMLPLLIGIGLVAPR</sequence>
<evidence type="ECO:0000313" key="3">
    <source>
        <dbReference type="Proteomes" id="UP000298213"/>
    </source>
</evidence>
<reference evidence="2 3" key="1">
    <citation type="submission" date="2019-03" db="EMBL/GenBank/DDBJ databases">
        <title>Genome sequence of Sphingomonas sp. 17J27-24.</title>
        <authorList>
            <person name="Kim M."/>
            <person name="Maeng S."/>
            <person name="Sathiyaraj S."/>
        </authorList>
    </citation>
    <scope>NUCLEOTIDE SEQUENCE [LARGE SCALE GENOMIC DNA]</scope>
    <source>
        <strain evidence="2 3">17J27-24</strain>
    </source>
</reference>
<gene>
    <name evidence="2" type="ORF">E2493_20790</name>
</gene>
<name>A0A4Y8ZJZ8_9SPHN</name>
<evidence type="ECO:0000256" key="1">
    <source>
        <dbReference type="SAM" id="Phobius"/>
    </source>
</evidence>